<dbReference type="PANTHER" id="PTHR31356:SF53">
    <property type="entry name" value="HEME PEROXIDASE"/>
    <property type="match status" value="1"/>
</dbReference>
<reference evidence="6 7" key="1">
    <citation type="journal article" date="2019" name="Mol. Biol. Evol.">
        <title>Blast fungal genomes show frequent chromosomal changes, gene gains and losses, and effector gene turnover.</title>
        <authorList>
            <person name="Gomez Luciano L.B."/>
            <person name="Jason Tsai I."/>
            <person name="Chuma I."/>
            <person name="Tosa Y."/>
            <person name="Chen Y.H."/>
            <person name="Li J.Y."/>
            <person name="Li M.Y."/>
            <person name="Jade Lu M.Y."/>
            <person name="Nakayashiki H."/>
            <person name="Li W.H."/>
        </authorList>
    </citation>
    <scope>NUCLEOTIDE SEQUENCE [LARGE SCALE GENOMIC DNA]</scope>
    <source>
        <strain evidence="6">MZ5-1-6</strain>
    </source>
</reference>
<keyword evidence="2" id="KW-0349">Heme</keyword>
<dbReference type="GO" id="GO:0042744">
    <property type="term" value="P:hydrogen peroxide catabolic process"/>
    <property type="evidence" value="ECO:0007669"/>
    <property type="project" value="TreeGrafter"/>
</dbReference>
<keyword evidence="3 5" id="KW-0560">Oxidoreductase</keyword>
<proteinExistence type="inferred from homology"/>
<keyword evidence="2" id="KW-0408">Iron</keyword>
<dbReference type="EC" id="1.11.1.-" evidence="5"/>
<evidence type="ECO:0000256" key="3">
    <source>
        <dbReference type="ARBA" id="ARBA00023002"/>
    </source>
</evidence>
<keyword evidence="2" id="KW-0479">Metal-binding</keyword>
<dbReference type="SUPFAM" id="SSF48113">
    <property type="entry name" value="Heme-dependent peroxidases"/>
    <property type="match status" value="1"/>
</dbReference>
<dbReference type="GO" id="GO:0020037">
    <property type="term" value="F:heme binding"/>
    <property type="evidence" value="ECO:0007669"/>
    <property type="project" value="UniProtKB-UniRule"/>
</dbReference>
<organism evidence="6 7">
    <name type="scientific">Pyricularia oryzae</name>
    <name type="common">Rice blast fungus</name>
    <name type="synonym">Magnaporthe oryzae</name>
    <dbReference type="NCBI Taxonomy" id="318829"/>
    <lineage>
        <taxon>Eukaryota</taxon>
        <taxon>Fungi</taxon>
        <taxon>Dikarya</taxon>
        <taxon>Ascomycota</taxon>
        <taxon>Pezizomycotina</taxon>
        <taxon>Sordariomycetes</taxon>
        <taxon>Sordariomycetidae</taxon>
        <taxon>Magnaporthales</taxon>
        <taxon>Pyriculariaceae</taxon>
        <taxon>Pyricularia</taxon>
    </lineage>
</organism>
<evidence type="ECO:0000256" key="4">
    <source>
        <dbReference type="RuleBase" id="RU004241"/>
    </source>
</evidence>
<sequence>MKKHPDFQPWCFCHCPIRQQRTATMRPVILCATGAWLSQASTEYTWPSPHDELEDILSLQSGLYARNFVAGVTPCLQGGNVKGRQNAAEWIRTAFHDMITHSADNDGPSTGGLDGSIWFELDRPANSGLAFNNTFNFFSNLYSSRASAADLLAMSVIVSHSACGGPNIPRIPFRAGRIDASEAGPTGVPEAFTPLGETVAQFQKAGVSEKEMIQLVACGHTLGGVHSNNHPQIVPDDSSIWNDTVETFDQTPHSFDNHIATEYMQGVTRNPLVMGRNDTLNSDKRIFSSDGNKTISELASQPSTFDEVCANVFRKMIDTVPANVELSKPIEAIEVKPYIIDLSVDNDGNLQFAGRIRVRTTGGRDEKSLVVTLTLTDRHGETFTSLEAAYSGNATGLYGETFAWYEYRTTLNGRRGISKFDVRLVDADGTVQVHNNGGRGFRVDDSVVYQRAASCVSRSSSGGFRNVTITAAVRKEKADLSLSVDVIRLQRRQGVIVRAMEVERLALQTGQTHGDWVIFSAPVQLASTAWATTFDIIQDDPGGGGSKLEFVRTELCPRN</sequence>
<dbReference type="Gene3D" id="1.10.520.10">
    <property type="match status" value="1"/>
</dbReference>
<dbReference type="GO" id="GO:0004601">
    <property type="term" value="F:peroxidase activity"/>
    <property type="evidence" value="ECO:0007669"/>
    <property type="project" value="UniProtKB-KW"/>
</dbReference>
<dbReference type="Pfam" id="PF00141">
    <property type="entry name" value="peroxidase"/>
    <property type="match status" value="1"/>
</dbReference>
<dbReference type="EMBL" id="CP034208">
    <property type="protein sequence ID" value="QBZ62848.1"/>
    <property type="molecule type" value="Genomic_DNA"/>
</dbReference>
<dbReference type="InterPro" id="IPR010255">
    <property type="entry name" value="Haem_peroxidase_sf"/>
</dbReference>
<keyword evidence="1 5" id="KW-0575">Peroxidase</keyword>
<evidence type="ECO:0000313" key="7">
    <source>
        <dbReference type="Proteomes" id="UP000294847"/>
    </source>
</evidence>
<dbReference type="InterPro" id="IPR002016">
    <property type="entry name" value="Haem_peroxidase"/>
</dbReference>
<evidence type="ECO:0000256" key="1">
    <source>
        <dbReference type="ARBA" id="ARBA00022559"/>
    </source>
</evidence>
<dbReference type="InterPro" id="IPR044831">
    <property type="entry name" value="Ccp1-like"/>
</dbReference>
<evidence type="ECO:0000256" key="2">
    <source>
        <dbReference type="ARBA" id="ARBA00022617"/>
    </source>
</evidence>
<name>A0A4V1C7B9_PYROR</name>
<dbReference type="PANTHER" id="PTHR31356">
    <property type="entry name" value="THYLAKOID LUMENAL 29 KDA PROTEIN, CHLOROPLASTIC-RELATED"/>
    <property type="match status" value="1"/>
</dbReference>
<dbReference type="GO" id="GO:0034599">
    <property type="term" value="P:cellular response to oxidative stress"/>
    <property type="evidence" value="ECO:0007669"/>
    <property type="project" value="InterPro"/>
</dbReference>
<dbReference type="Gene3D" id="1.10.420.10">
    <property type="entry name" value="Peroxidase, domain 2"/>
    <property type="match status" value="1"/>
</dbReference>
<dbReference type="GO" id="GO:0000302">
    <property type="term" value="P:response to reactive oxygen species"/>
    <property type="evidence" value="ECO:0007669"/>
    <property type="project" value="TreeGrafter"/>
</dbReference>
<accession>A0A4V1C7B9</accession>
<evidence type="ECO:0000256" key="5">
    <source>
        <dbReference type="RuleBase" id="RU363051"/>
    </source>
</evidence>
<dbReference type="Proteomes" id="UP000294847">
    <property type="component" value="Chromosome 5"/>
</dbReference>
<dbReference type="AlphaFoldDB" id="A0A4V1C7B9"/>
<dbReference type="PROSITE" id="PS50873">
    <property type="entry name" value="PEROXIDASE_4"/>
    <property type="match status" value="1"/>
</dbReference>
<protein>
    <recommendedName>
        <fullName evidence="5">Peroxidase</fullName>
        <ecNumber evidence="5">1.11.1.-</ecNumber>
    </recommendedName>
</protein>
<evidence type="ECO:0000313" key="6">
    <source>
        <dbReference type="EMBL" id="QBZ62848.1"/>
    </source>
</evidence>
<dbReference type="GO" id="GO:0046872">
    <property type="term" value="F:metal ion binding"/>
    <property type="evidence" value="ECO:0007669"/>
    <property type="project" value="UniProtKB-UniRule"/>
</dbReference>
<gene>
    <name evidence="6" type="ORF">PoMZ_11735</name>
</gene>
<comment type="similarity">
    <text evidence="4">Belongs to the peroxidase family.</text>
</comment>